<dbReference type="InterPro" id="IPR052158">
    <property type="entry name" value="INH-QAR"/>
</dbReference>
<protein>
    <submittedName>
        <fullName evidence="5">GlxA family transcriptional regulator</fullName>
    </submittedName>
</protein>
<proteinExistence type="predicted"/>
<dbReference type="SUPFAM" id="SSF52317">
    <property type="entry name" value="Class I glutamine amidotransferase-like"/>
    <property type="match status" value="1"/>
</dbReference>
<dbReference type="Pfam" id="PF01965">
    <property type="entry name" value="DJ-1_PfpI"/>
    <property type="match status" value="1"/>
</dbReference>
<dbReference type="InterPro" id="IPR018062">
    <property type="entry name" value="HTH_AraC-typ_CS"/>
</dbReference>
<keyword evidence="6" id="KW-1185">Reference proteome</keyword>
<dbReference type="InterPro" id="IPR020449">
    <property type="entry name" value="Tscrpt_reg_AraC-type_HTH"/>
</dbReference>
<keyword evidence="3" id="KW-0804">Transcription</keyword>
<feature type="domain" description="HTH araC/xylS-type" evidence="4">
    <location>
        <begin position="232"/>
        <end position="330"/>
    </location>
</feature>
<dbReference type="AlphaFoldDB" id="A0A5A7S8X5"/>
<dbReference type="SMART" id="SM00342">
    <property type="entry name" value="HTH_ARAC"/>
    <property type="match status" value="1"/>
</dbReference>
<dbReference type="GO" id="GO:0043565">
    <property type="term" value="F:sequence-specific DNA binding"/>
    <property type="evidence" value="ECO:0007669"/>
    <property type="project" value="InterPro"/>
</dbReference>
<dbReference type="InterPro" id="IPR018060">
    <property type="entry name" value="HTH_AraC"/>
</dbReference>
<keyword evidence="2" id="KW-0238">DNA-binding</keyword>
<dbReference type="RefSeq" id="WP_149431871.1">
    <property type="nucleotide sequence ID" value="NZ_VLNY01000010.1"/>
</dbReference>
<dbReference type="PANTHER" id="PTHR43130">
    <property type="entry name" value="ARAC-FAMILY TRANSCRIPTIONAL REGULATOR"/>
    <property type="match status" value="1"/>
</dbReference>
<dbReference type="Gene3D" id="3.40.50.880">
    <property type="match status" value="1"/>
</dbReference>
<dbReference type="GO" id="GO:0003700">
    <property type="term" value="F:DNA-binding transcription factor activity"/>
    <property type="evidence" value="ECO:0007669"/>
    <property type="project" value="InterPro"/>
</dbReference>
<dbReference type="Pfam" id="PF12833">
    <property type="entry name" value="HTH_18"/>
    <property type="match status" value="1"/>
</dbReference>
<dbReference type="SUPFAM" id="SSF46689">
    <property type="entry name" value="Homeodomain-like"/>
    <property type="match status" value="2"/>
</dbReference>
<dbReference type="InterPro" id="IPR029062">
    <property type="entry name" value="Class_I_gatase-like"/>
</dbReference>
<organism evidence="5 6">
    <name type="scientific">Antrihabitans cavernicola</name>
    <dbReference type="NCBI Taxonomy" id="2495913"/>
    <lineage>
        <taxon>Bacteria</taxon>
        <taxon>Bacillati</taxon>
        <taxon>Actinomycetota</taxon>
        <taxon>Actinomycetes</taxon>
        <taxon>Mycobacteriales</taxon>
        <taxon>Nocardiaceae</taxon>
        <taxon>Antrihabitans</taxon>
    </lineage>
</organism>
<evidence type="ECO:0000259" key="4">
    <source>
        <dbReference type="PROSITE" id="PS01124"/>
    </source>
</evidence>
<dbReference type="InterPro" id="IPR009057">
    <property type="entry name" value="Homeodomain-like_sf"/>
</dbReference>
<dbReference type="PRINTS" id="PR00032">
    <property type="entry name" value="HTHARAC"/>
</dbReference>
<evidence type="ECO:0000256" key="1">
    <source>
        <dbReference type="ARBA" id="ARBA00023015"/>
    </source>
</evidence>
<dbReference type="EMBL" id="VLNY01000010">
    <property type="protein sequence ID" value="KAA0021367.1"/>
    <property type="molecule type" value="Genomic_DNA"/>
</dbReference>
<evidence type="ECO:0000256" key="2">
    <source>
        <dbReference type="ARBA" id="ARBA00023125"/>
    </source>
</evidence>
<dbReference type="PROSITE" id="PS00041">
    <property type="entry name" value="HTH_ARAC_FAMILY_1"/>
    <property type="match status" value="1"/>
</dbReference>
<dbReference type="InterPro" id="IPR002818">
    <property type="entry name" value="DJ-1/PfpI"/>
</dbReference>
<dbReference type="PROSITE" id="PS01124">
    <property type="entry name" value="HTH_ARAC_FAMILY_2"/>
    <property type="match status" value="1"/>
</dbReference>
<keyword evidence="1" id="KW-0805">Transcription regulation</keyword>
<dbReference type="Proteomes" id="UP000322244">
    <property type="component" value="Unassembled WGS sequence"/>
</dbReference>
<dbReference type="PANTHER" id="PTHR43130:SF3">
    <property type="entry name" value="HTH-TYPE TRANSCRIPTIONAL REGULATOR RV1931C"/>
    <property type="match status" value="1"/>
</dbReference>
<accession>A0A5A7S8X5</accession>
<reference evidence="5 6" key="1">
    <citation type="submission" date="2019-07" db="EMBL/GenBank/DDBJ databases">
        <title>Rhodococcus cavernicolus sp. nov., isolated from a cave.</title>
        <authorList>
            <person name="Lee S.D."/>
        </authorList>
    </citation>
    <scope>NUCLEOTIDE SEQUENCE [LARGE SCALE GENOMIC DNA]</scope>
    <source>
        <strain evidence="5 6">C1-24</strain>
    </source>
</reference>
<dbReference type="OrthoDB" id="4350011at2"/>
<comment type="caution">
    <text evidence="5">The sequence shown here is derived from an EMBL/GenBank/DDBJ whole genome shotgun (WGS) entry which is preliminary data.</text>
</comment>
<gene>
    <name evidence="5" type="ORF">FOY51_19155</name>
</gene>
<dbReference type="CDD" id="cd03138">
    <property type="entry name" value="GATase1_AraC_2"/>
    <property type="match status" value="1"/>
</dbReference>
<sequence length="336" mass="37093">MGAHDTFRGDRDSPPRIASEVGLVVYPDCQLSAIHGLTDIFRIASEYAATSISSPPAVIRVSHWAAVNGEVECTFDSHPGTDHALTHVISPPSLIVPEYMTPRADLRSWMLDIHAAGTTVCAVCAGVFVLADAGLLDDRDATTHWAFADELSRRYPAVRVDASRMVVDDVDIITAAGILAWVDLGLTLVERLLGPSVMLHTSRFILSDPPRREQRLYSEFVPSLGHGDSAILQAQQYIHAHSDLQVTVRGLAEVTRLQPRTLQRRFRKATGMSVTEYLQGARIAKARESLELTQHSVEQISMDSGYLDASTFRRLFQRTTGVSPSEYRKRFGIART</sequence>
<name>A0A5A7S8X5_9NOCA</name>
<evidence type="ECO:0000256" key="3">
    <source>
        <dbReference type="ARBA" id="ARBA00023163"/>
    </source>
</evidence>
<evidence type="ECO:0000313" key="5">
    <source>
        <dbReference type="EMBL" id="KAA0021367.1"/>
    </source>
</evidence>
<dbReference type="Gene3D" id="1.10.10.60">
    <property type="entry name" value="Homeodomain-like"/>
    <property type="match status" value="1"/>
</dbReference>
<evidence type="ECO:0000313" key="6">
    <source>
        <dbReference type="Proteomes" id="UP000322244"/>
    </source>
</evidence>